<evidence type="ECO:0000313" key="8">
    <source>
        <dbReference type="Proteomes" id="UP001144396"/>
    </source>
</evidence>
<comment type="cofactor">
    <cofactor evidence="1">
        <name>Mg(2+)</name>
        <dbReference type="ChEBI" id="CHEBI:18420"/>
    </cofactor>
</comment>
<dbReference type="PANTHER" id="PTHR12001:SF85">
    <property type="entry name" value="SHORT CHAIN ISOPRENYL DIPHOSPHATE SYNTHASE"/>
    <property type="match status" value="1"/>
</dbReference>
<keyword evidence="4" id="KW-0479">Metal-binding</keyword>
<gene>
    <name evidence="7" type="ORF">ARHIZOSPH14_33480</name>
</gene>
<dbReference type="Proteomes" id="UP001144396">
    <property type="component" value="Unassembled WGS sequence"/>
</dbReference>
<organism evidence="7 8">
    <name type="scientific">Agromyces rhizosphaerae</name>
    <dbReference type="NCBI Taxonomy" id="88374"/>
    <lineage>
        <taxon>Bacteria</taxon>
        <taxon>Bacillati</taxon>
        <taxon>Actinomycetota</taxon>
        <taxon>Actinomycetes</taxon>
        <taxon>Micrococcales</taxon>
        <taxon>Microbacteriaceae</taxon>
        <taxon>Agromyces</taxon>
    </lineage>
</organism>
<dbReference type="PANTHER" id="PTHR12001">
    <property type="entry name" value="GERANYLGERANYL PYROPHOSPHATE SYNTHASE"/>
    <property type="match status" value="1"/>
</dbReference>
<evidence type="ECO:0000313" key="7">
    <source>
        <dbReference type="EMBL" id="GLI29106.1"/>
    </source>
</evidence>
<dbReference type="PROSITE" id="PS00723">
    <property type="entry name" value="POLYPRENYL_SYNTHASE_1"/>
    <property type="match status" value="1"/>
</dbReference>
<dbReference type="Gene3D" id="1.10.600.10">
    <property type="entry name" value="Farnesyl Diphosphate Synthase"/>
    <property type="match status" value="1"/>
</dbReference>
<keyword evidence="3 6" id="KW-0808">Transferase</keyword>
<dbReference type="InterPro" id="IPR033749">
    <property type="entry name" value="Polyprenyl_synt_CS"/>
</dbReference>
<evidence type="ECO:0000256" key="6">
    <source>
        <dbReference type="RuleBase" id="RU004466"/>
    </source>
</evidence>
<dbReference type="SUPFAM" id="SSF48576">
    <property type="entry name" value="Terpenoid synthases"/>
    <property type="match status" value="1"/>
</dbReference>
<dbReference type="Pfam" id="PF00348">
    <property type="entry name" value="polyprenyl_synt"/>
    <property type="match status" value="1"/>
</dbReference>
<comment type="caution">
    <text evidence="7">The sequence shown here is derived from an EMBL/GenBank/DDBJ whole genome shotgun (WGS) entry which is preliminary data.</text>
</comment>
<accession>A0A9W6D031</accession>
<dbReference type="GO" id="GO:0004659">
    <property type="term" value="F:prenyltransferase activity"/>
    <property type="evidence" value="ECO:0007669"/>
    <property type="project" value="InterPro"/>
</dbReference>
<protein>
    <submittedName>
        <fullName evidence="7">Geranylgeranyl pyrophosphate synthase</fullName>
    </submittedName>
</protein>
<dbReference type="EMBL" id="BSDP01000001">
    <property type="protein sequence ID" value="GLI29106.1"/>
    <property type="molecule type" value="Genomic_DNA"/>
</dbReference>
<evidence type="ECO:0000256" key="3">
    <source>
        <dbReference type="ARBA" id="ARBA00022679"/>
    </source>
</evidence>
<evidence type="ECO:0000256" key="5">
    <source>
        <dbReference type="ARBA" id="ARBA00022842"/>
    </source>
</evidence>
<dbReference type="InterPro" id="IPR000092">
    <property type="entry name" value="Polyprenyl_synt"/>
</dbReference>
<evidence type="ECO:0000256" key="2">
    <source>
        <dbReference type="ARBA" id="ARBA00006706"/>
    </source>
</evidence>
<sequence length="349" mass="37172">MTDPTLPTDPLEADLRGFFAESRSRSERHGTHYRALWDALERAASGGKRIRPRLVQLAHDGLGGTDPISARRVGLAFELLHTAFVIHDDVIDGDTTRRGQPNVAGTFRERGLAHGADDARAALWGETAALLAGDLALAAAHRLIAELDIPATRRTSVLDLLDHAVFVSAAGELADVTNTEAEHLGIDDVIATLEQKTAVYTFQAPLQAGAILAGADDHTVAVLGRFGRLAGIAFQLADDVLGVFGDERTTGKSTLSDLREGKQTTLIAHATGTGEWPVISPLLGKADLDEAEAASVRRALVQAGSLDQTNRIAREHVTLALHELDTASIPGPLRDELAGLARSAVERMR</sequence>
<name>A0A9W6D031_9MICO</name>
<dbReference type="CDD" id="cd00685">
    <property type="entry name" value="Trans_IPPS_HT"/>
    <property type="match status" value="1"/>
</dbReference>
<keyword evidence="8" id="KW-1185">Reference proteome</keyword>
<dbReference type="SFLD" id="SFLDS00005">
    <property type="entry name" value="Isoprenoid_Synthase_Type_I"/>
    <property type="match status" value="1"/>
</dbReference>
<evidence type="ECO:0000256" key="1">
    <source>
        <dbReference type="ARBA" id="ARBA00001946"/>
    </source>
</evidence>
<dbReference type="RefSeq" id="WP_281887001.1">
    <property type="nucleotide sequence ID" value="NZ_BSDP01000001.1"/>
</dbReference>
<comment type="similarity">
    <text evidence="2 6">Belongs to the FPP/GGPP synthase family.</text>
</comment>
<dbReference type="GO" id="GO:0046872">
    <property type="term" value="F:metal ion binding"/>
    <property type="evidence" value="ECO:0007669"/>
    <property type="project" value="UniProtKB-KW"/>
</dbReference>
<evidence type="ECO:0000256" key="4">
    <source>
        <dbReference type="ARBA" id="ARBA00022723"/>
    </source>
</evidence>
<keyword evidence="5" id="KW-0460">Magnesium</keyword>
<proteinExistence type="inferred from homology"/>
<dbReference type="AlphaFoldDB" id="A0A9W6D031"/>
<reference evidence="7" key="1">
    <citation type="submission" date="2022-12" db="EMBL/GenBank/DDBJ databases">
        <title>Reference genome sequencing for broad-spectrum identification of bacterial and archaeal isolates by mass spectrometry.</title>
        <authorList>
            <person name="Sekiguchi Y."/>
            <person name="Tourlousse D.M."/>
        </authorList>
    </citation>
    <scope>NUCLEOTIDE SEQUENCE</scope>
    <source>
        <strain evidence="7">14</strain>
    </source>
</reference>
<dbReference type="InterPro" id="IPR008949">
    <property type="entry name" value="Isoprenoid_synthase_dom_sf"/>
</dbReference>
<dbReference type="GO" id="GO:0008299">
    <property type="term" value="P:isoprenoid biosynthetic process"/>
    <property type="evidence" value="ECO:0007669"/>
    <property type="project" value="InterPro"/>
</dbReference>